<evidence type="ECO:0000313" key="3">
    <source>
        <dbReference type="RefSeq" id="XP_025409556.1"/>
    </source>
</evidence>
<protein>
    <submittedName>
        <fullName evidence="3">Uncharacterized protein LOC112682972</fullName>
    </submittedName>
</protein>
<dbReference type="Proteomes" id="UP000694846">
    <property type="component" value="Unplaced"/>
</dbReference>
<name>A0A8B8FG98_9HEMI</name>
<dbReference type="GeneID" id="112682972"/>
<evidence type="ECO:0000256" key="1">
    <source>
        <dbReference type="SAM" id="MobiDB-lite"/>
    </source>
</evidence>
<dbReference type="RefSeq" id="XP_025409556.1">
    <property type="nucleotide sequence ID" value="XM_025553771.1"/>
</dbReference>
<dbReference type="OrthoDB" id="6624961at2759"/>
<dbReference type="PANTHER" id="PTHR45749">
    <property type="match status" value="1"/>
</dbReference>
<feature type="region of interest" description="Disordered" evidence="1">
    <location>
        <begin position="1"/>
        <end position="25"/>
    </location>
</feature>
<dbReference type="PANTHER" id="PTHR45749:SF23">
    <property type="entry name" value="ZINC FINGER MYM-TYPE PROTEIN 1-LIKE"/>
    <property type="match status" value="1"/>
</dbReference>
<accession>A0A8B8FG98</accession>
<keyword evidence="2" id="KW-1185">Reference proteome</keyword>
<reference evidence="3" key="1">
    <citation type="submission" date="2025-08" db="UniProtKB">
        <authorList>
            <consortium name="RefSeq"/>
        </authorList>
    </citation>
    <scope>IDENTIFICATION</scope>
    <source>
        <tissue evidence="3">Whole body</tissue>
    </source>
</reference>
<proteinExistence type="predicted"/>
<organism evidence="2 3">
    <name type="scientific">Sipha flava</name>
    <name type="common">yellow sugarcane aphid</name>
    <dbReference type="NCBI Taxonomy" id="143950"/>
    <lineage>
        <taxon>Eukaryota</taxon>
        <taxon>Metazoa</taxon>
        <taxon>Ecdysozoa</taxon>
        <taxon>Arthropoda</taxon>
        <taxon>Hexapoda</taxon>
        <taxon>Insecta</taxon>
        <taxon>Pterygota</taxon>
        <taxon>Neoptera</taxon>
        <taxon>Paraneoptera</taxon>
        <taxon>Hemiptera</taxon>
        <taxon>Sternorrhyncha</taxon>
        <taxon>Aphidomorpha</taxon>
        <taxon>Aphidoidea</taxon>
        <taxon>Aphididae</taxon>
        <taxon>Sipha</taxon>
    </lineage>
</organism>
<dbReference type="AlphaFoldDB" id="A0A8B8FG98"/>
<gene>
    <name evidence="3" type="primary">LOC112682972</name>
</gene>
<sequence length="203" mass="22238">MAVCGETTPLSTSSRSHGRGNGNEQCVPNVVKSLASHGLPFRGTEERYGSSIANSGNFIMAMELVAEYDPFLSQHISKYGNPGKGNTSYVLPNGEPVERFIGFIDDAGHKVESLTEAIFSILKKYDLNVCFLRGQSYGNAKNMSGIYSDVQTRIKDVISLADFVPCSTHSLILVGMCAASCCEKANNFFSFTQNFYVYFSYNL</sequence>
<evidence type="ECO:0000313" key="2">
    <source>
        <dbReference type="Proteomes" id="UP000694846"/>
    </source>
</evidence>